<reference evidence="1" key="1">
    <citation type="journal article" date="2019" name="bioRxiv">
        <title>The Genome of the Zebra Mussel, Dreissena polymorpha: A Resource for Invasive Species Research.</title>
        <authorList>
            <person name="McCartney M.A."/>
            <person name="Auch B."/>
            <person name="Kono T."/>
            <person name="Mallez S."/>
            <person name="Zhang Y."/>
            <person name="Obille A."/>
            <person name="Becker A."/>
            <person name="Abrahante J.E."/>
            <person name="Garbe J."/>
            <person name="Badalamenti J.P."/>
            <person name="Herman A."/>
            <person name="Mangelson H."/>
            <person name="Liachko I."/>
            <person name="Sullivan S."/>
            <person name="Sone E.D."/>
            <person name="Koren S."/>
            <person name="Silverstein K.A.T."/>
            <person name="Beckman K.B."/>
            <person name="Gohl D.M."/>
        </authorList>
    </citation>
    <scope>NUCLEOTIDE SEQUENCE</scope>
    <source>
        <strain evidence="1">Duluth1</strain>
        <tissue evidence="1">Whole animal</tissue>
    </source>
</reference>
<evidence type="ECO:0000313" key="1">
    <source>
        <dbReference type="EMBL" id="KAH3784794.1"/>
    </source>
</evidence>
<sequence length="141" mass="15657">MCHFFQSDFRQTNKSHGNDSLFRSVATSRWTAQVEAQVKRHAFISLPFACLTYRAHVITTPVTIKGGVSSTLFFGNGGGSGTLTNDSAASDALPDDRMHTFSYRVNPILLSYMCDSCVEPRVQICDVRISDNQPCDVVLFR</sequence>
<evidence type="ECO:0000313" key="2">
    <source>
        <dbReference type="Proteomes" id="UP000828390"/>
    </source>
</evidence>
<comment type="caution">
    <text evidence="1">The sequence shown here is derived from an EMBL/GenBank/DDBJ whole genome shotgun (WGS) entry which is preliminary data.</text>
</comment>
<dbReference type="AlphaFoldDB" id="A0A9D4EQ56"/>
<dbReference type="EMBL" id="JAIWYP010000008">
    <property type="protein sequence ID" value="KAH3784794.1"/>
    <property type="molecule type" value="Genomic_DNA"/>
</dbReference>
<accession>A0A9D4EQ56</accession>
<proteinExistence type="predicted"/>
<protein>
    <submittedName>
        <fullName evidence="1">Uncharacterized protein</fullName>
    </submittedName>
</protein>
<keyword evidence="2" id="KW-1185">Reference proteome</keyword>
<reference evidence="1" key="2">
    <citation type="submission" date="2020-11" db="EMBL/GenBank/DDBJ databases">
        <authorList>
            <person name="McCartney M.A."/>
            <person name="Auch B."/>
            <person name="Kono T."/>
            <person name="Mallez S."/>
            <person name="Becker A."/>
            <person name="Gohl D.M."/>
            <person name="Silverstein K.A.T."/>
            <person name="Koren S."/>
            <person name="Bechman K.B."/>
            <person name="Herman A."/>
            <person name="Abrahante J.E."/>
            <person name="Garbe J."/>
        </authorList>
    </citation>
    <scope>NUCLEOTIDE SEQUENCE</scope>
    <source>
        <strain evidence="1">Duluth1</strain>
        <tissue evidence="1">Whole animal</tissue>
    </source>
</reference>
<name>A0A9D4EQ56_DREPO</name>
<dbReference type="Proteomes" id="UP000828390">
    <property type="component" value="Unassembled WGS sequence"/>
</dbReference>
<organism evidence="1 2">
    <name type="scientific">Dreissena polymorpha</name>
    <name type="common">Zebra mussel</name>
    <name type="synonym">Mytilus polymorpha</name>
    <dbReference type="NCBI Taxonomy" id="45954"/>
    <lineage>
        <taxon>Eukaryota</taxon>
        <taxon>Metazoa</taxon>
        <taxon>Spiralia</taxon>
        <taxon>Lophotrochozoa</taxon>
        <taxon>Mollusca</taxon>
        <taxon>Bivalvia</taxon>
        <taxon>Autobranchia</taxon>
        <taxon>Heteroconchia</taxon>
        <taxon>Euheterodonta</taxon>
        <taxon>Imparidentia</taxon>
        <taxon>Neoheterodontei</taxon>
        <taxon>Myida</taxon>
        <taxon>Dreissenoidea</taxon>
        <taxon>Dreissenidae</taxon>
        <taxon>Dreissena</taxon>
    </lineage>
</organism>
<gene>
    <name evidence="1" type="ORF">DPMN_162865</name>
</gene>